<protein>
    <recommendedName>
        <fullName evidence="1">IrrE N-terminal-like domain-containing protein</fullName>
    </recommendedName>
</protein>
<reference evidence="2 3" key="1">
    <citation type="submission" date="2017-05" db="EMBL/GenBank/DDBJ databases">
        <title>Virgibacillus sp. AK90 isolated from a saltern of Kakinada, India.</title>
        <authorList>
            <person name="Gupta V."/>
            <person name="Sidhu C."/>
            <person name="Korpole S."/>
            <person name="Pinnaka A.K."/>
        </authorList>
    </citation>
    <scope>NUCLEOTIDE SEQUENCE [LARGE SCALE GENOMIC DNA]</scope>
    <source>
        <strain evidence="2 3">AK90</strain>
    </source>
</reference>
<dbReference type="InterPro" id="IPR010359">
    <property type="entry name" value="IrrE_HExxH"/>
</dbReference>
<gene>
    <name evidence="2" type="ORF">CAI16_03080</name>
</gene>
<proteinExistence type="predicted"/>
<dbReference type="Pfam" id="PF06114">
    <property type="entry name" value="Peptidase_M78"/>
    <property type="match status" value="1"/>
</dbReference>
<dbReference type="AlphaFoldDB" id="A0A3E0WVQ8"/>
<sequence>MGVYGLYTHLEDYIYELYTSIGIEIPANLDKQIIAKKLGVEIIYEEDKLFRFDNEISLIRSDMRQEWMDFGHEIGHYLRHCGCQLNMHRLFIDLQEWQANNFAYHFCVPTFMLGKLYNYTIYDVMQLFNVDYDFAYTRLEMHKNKMLTGGYFNEAYLTRA</sequence>
<accession>A0A3E0WVQ8</accession>
<organism evidence="2 3">
    <name type="scientific">Virgibacillus dokdonensis</name>
    <dbReference type="NCBI Taxonomy" id="302167"/>
    <lineage>
        <taxon>Bacteria</taxon>
        <taxon>Bacillati</taxon>
        <taxon>Bacillota</taxon>
        <taxon>Bacilli</taxon>
        <taxon>Bacillales</taxon>
        <taxon>Bacillaceae</taxon>
        <taxon>Virgibacillus</taxon>
    </lineage>
</organism>
<evidence type="ECO:0000313" key="2">
    <source>
        <dbReference type="EMBL" id="RFA37070.1"/>
    </source>
</evidence>
<comment type="caution">
    <text evidence="2">The sequence shown here is derived from an EMBL/GenBank/DDBJ whole genome shotgun (WGS) entry which is preliminary data.</text>
</comment>
<evidence type="ECO:0000313" key="3">
    <source>
        <dbReference type="Proteomes" id="UP000256488"/>
    </source>
</evidence>
<dbReference type="Proteomes" id="UP000256488">
    <property type="component" value="Unassembled WGS sequence"/>
</dbReference>
<dbReference type="EMBL" id="NFZX01000003">
    <property type="protein sequence ID" value="RFA37070.1"/>
    <property type="molecule type" value="Genomic_DNA"/>
</dbReference>
<name>A0A3E0WVQ8_9BACI</name>
<evidence type="ECO:0000259" key="1">
    <source>
        <dbReference type="Pfam" id="PF06114"/>
    </source>
</evidence>
<feature type="domain" description="IrrE N-terminal-like" evidence="1">
    <location>
        <begin position="64"/>
        <end position="139"/>
    </location>
</feature>